<organism evidence="2 3">
    <name type="scientific">Trichomalopsis sarcophagae</name>
    <dbReference type="NCBI Taxonomy" id="543379"/>
    <lineage>
        <taxon>Eukaryota</taxon>
        <taxon>Metazoa</taxon>
        <taxon>Ecdysozoa</taxon>
        <taxon>Arthropoda</taxon>
        <taxon>Hexapoda</taxon>
        <taxon>Insecta</taxon>
        <taxon>Pterygota</taxon>
        <taxon>Neoptera</taxon>
        <taxon>Endopterygota</taxon>
        <taxon>Hymenoptera</taxon>
        <taxon>Apocrita</taxon>
        <taxon>Proctotrupomorpha</taxon>
        <taxon>Chalcidoidea</taxon>
        <taxon>Pteromalidae</taxon>
        <taxon>Pteromalinae</taxon>
        <taxon>Trichomalopsis</taxon>
    </lineage>
</organism>
<sequence length="78" mass="9267">MRYNQDYQEGPMVVLFVLFTNSIPSIYKSRIAFHGMLQRMGYSSWYEFLGNVCTDENLIRLANNFALDKRFCCFYLSK</sequence>
<evidence type="ECO:0000313" key="3">
    <source>
        <dbReference type="Proteomes" id="UP000215335"/>
    </source>
</evidence>
<comment type="caution">
    <text evidence="2">The sequence shown here is derived from an EMBL/GenBank/DDBJ whole genome shotgun (WGS) entry which is preliminary data.</text>
</comment>
<keyword evidence="1" id="KW-0472">Membrane</keyword>
<gene>
    <name evidence="2" type="ORF">TSAR_003117</name>
</gene>
<keyword evidence="3" id="KW-1185">Reference proteome</keyword>
<accession>A0A232FLY9</accession>
<protein>
    <submittedName>
        <fullName evidence="2">Uncharacterized protein</fullName>
    </submittedName>
</protein>
<keyword evidence="1" id="KW-1133">Transmembrane helix</keyword>
<dbReference type="EMBL" id="NNAY01000032">
    <property type="protein sequence ID" value="OXU31761.1"/>
    <property type="molecule type" value="Genomic_DNA"/>
</dbReference>
<evidence type="ECO:0000313" key="2">
    <source>
        <dbReference type="EMBL" id="OXU31761.1"/>
    </source>
</evidence>
<dbReference type="Proteomes" id="UP000215335">
    <property type="component" value="Unassembled WGS sequence"/>
</dbReference>
<name>A0A232FLY9_9HYME</name>
<keyword evidence="1" id="KW-0812">Transmembrane</keyword>
<dbReference type="AlphaFoldDB" id="A0A232FLY9"/>
<proteinExistence type="predicted"/>
<feature type="non-terminal residue" evidence="2">
    <location>
        <position position="78"/>
    </location>
</feature>
<reference evidence="2 3" key="1">
    <citation type="journal article" date="2017" name="Curr. Biol.">
        <title>The Evolution of Venom by Co-option of Single-Copy Genes.</title>
        <authorList>
            <person name="Martinson E.O."/>
            <person name="Mrinalini"/>
            <person name="Kelkar Y.D."/>
            <person name="Chang C.H."/>
            <person name="Werren J.H."/>
        </authorList>
    </citation>
    <scope>NUCLEOTIDE SEQUENCE [LARGE SCALE GENOMIC DNA]</scope>
    <source>
        <strain evidence="2 3">Alberta</strain>
        <tissue evidence="2">Whole body</tissue>
    </source>
</reference>
<feature type="transmembrane region" description="Helical" evidence="1">
    <location>
        <begin position="12"/>
        <end position="33"/>
    </location>
</feature>
<evidence type="ECO:0000256" key="1">
    <source>
        <dbReference type="SAM" id="Phobius"/>
    </source>
</evidence>